<dbReference type="Pfam" id="PF00005">
    <property type="entry name" value="ABC_tran"/>
    <property type="match status" value="1"/>
</dbReference>
<dbReference type="GO" id="GO:0016887">
    <property type="term" value="F:ATP hydrolysis activity"/>
    <property type="evidence" value="ECO:0007669"/>
    <property type="project" value="InterPro"/>
</dbReference>
<dbReference type="InterPro" id="IPR027417">
    <property type="entry name" value="P-loop_NTPase"/>
</dbReference>
<organism evidence="7 8">
    <name type="scientific">Natrarchaeobius chitinivorans</name>
    <dbReference type="NCBI Taxonomy" id="1679083"/>
    <lineage>
        <taxon>Archaea</taxon>
        <taxon>Methanobacteriati</taxon>
        <taxon>Methanobacteriota</taxon>
        <taxon>Stenosarchaea group</taxon>
        <taxon>Halobacteria</taxon>
        <taxon>Halobacteriales</taxon>
        <taxon>Natrialbaceae</taxon>
        <taxon>Natrarchaeobius</taxon>
    </lineage>
</organism>
<evidence type="ECO:0000256" key="2">
    <source>
        <dbReference type="ARBA" id="ARBA00022448"/>
    </source>
</evidence>
<sequence>MALLSVEDIDTFYGESHILHDVSLEVERGEIAVLVGRNGVGKTTTLRSILGHTPPERGTITYDGSDITGAEPSDVAQRGIGWVPEERRILPSLTVEENLQLSLRGGNESIETAYELFPRLEERSQNQGRNLSGGEQQMLAIARGVLGEFDLLLIDEPTEGLAPMIVEQVVDALTEIFTETTVLLVEQNLNVVRELGDRFYVMDKGQIVAETAELDPDSELVREYLGVSVSESSA</sequence>
<evidence type="ECO:0000256" key="1">
    <source>
        <dbReference type="ARBA" id="ARBA00005417"/>
    </source>
</evidence>
<dbReference type="PROSITE" id="PS50893">
    <property type="entry name" value="ABC_TRANSPORTER_2"/>
    <property type="match status" value="1"/>
</dbReference>
<comment type="similarity">
    <text evidence="1">Belongs to the ABC transporter superfamily.</text>
</comment>
<protein>
    <submittedName>
        <fullName evidence="7">ABC transporter ATP-binding protein</fullName>
    </submittedName>
</protein>
<dbReference type="PANTHER" id="PTHR43820:SF2">
    <property type="entry name" value="ABC TRANSPORTER ATP-BINDING PROTEIN"/>
    <property type="match status" value="1"/>
</dbReference>
<keyword evidence="5" id="KW-0029">Amino-acid transport</keyword>
<dbReference type="InterPro" id="IPR003439">
    <property type="entry name" value="ABC_transporter-like_ATP-bd"/>
</dbReference>
<dbReference type="SUPFAM" id="SSF52540">
    <property type="entry name" value="P-loop containing nucleoside triphosphate hydrolases"/>
    <property type="match status" value="1"/>
</dbReference>
<dbReference type="GO" id="GO:0015807">
    <property type="term" value="P:L-amino acid transport"/>
    <property type="evidence" value="ECO:0007669"/>
    <property type="project" value="TreeGrafter"/>
</dbReference>
<accession>A0A3N6NJY4</accession>
<dbReference type="PANTHER" id="PTHR43820">
    <property type="entry name" value="HIGH-AFFINITY BRANCHED-CHAIN AMINO ACID TRANSPORT ATP-BINDING PROTEIN LIVF"/>
    <property type="match status" value="1"/>
</dbReference>
<evidence type="ECO:0000256" key="4">
    <source>
        <dbReference type="ARBA" id="ARBA00022840"/>
    </source>
</evidence>
<proteinExistence type="inferred from homology"/>
<keyword evidence="4 7" id="KW-0067">ATP-binding</keyword>
<dbReference type="AlphaFoldDB" id="A0A3N6NJY4"/>
<evidence type="ECO:0000259" key="6">
    <source>
        <dbReference type="PROSITE" id="PS50893"/>
    </source>
</evidence>
<keyword evidence="2" id="KW-0813">Transport</keyword>
<dbReference type="InterPro" id="IPR052156">
    <property type="entry name" value="BCAA_Transport_ATP-bd_LivF"/>
</dbReference>
<gene>
    <name evidence="7" type="ORF">EA472_14665</name>
</gene>
<evidence type="ECO:0000256" key="3">
    <source>
        <dbReference type="ARBA" id="ARBA00022741"/>
    </source>
</evidence>
<evidence type="ECO:0000313" key="7">
    <source>
        <dbReference type="EMBL" id="RQG99462.1"/>
    </source>
</evidence>
<comment type="caution">
    <text evidence="7">The sequence shown here is derived from an EMBL/GenBank/DDBJ whole genome shotgun (WGS) entry which is preliminary data.</text>
</comment>
<feature type="domain" description="ABC transporter" evidence="6">
    <location>
        <begin position="4"/>
        <end position="229"/>
    </location>
</feature>
<dbReference type="GO" id="GO:0005524">
    <property type="term" value="F:ATP binding"/>
    <property type="evidence" value="ECO:0007669"/>
    <property type="project" value="UniProtKB-KW"/>
</dbReference>
<dbReference type="Gene3D" id="3.40.50.300">
    <property type="entry name" value="P-loop containing nucleotide triphosphate hydrolases"/>
    <property type="match status" value="1"/>
</dbReference>
<dbReference type="OrthoDB" id="97750at2157"/>
<dbReference type="GO" id="GO:0015658">
    <property type="term" value="F:branched-chain amino acid transmembrane transporter activity"/>
    <property type="evidence" value="ECO:0007669"/>
    <property type="project" value="TreeGrafter"/>
</dbReference>
<dbReference type="SMART" id="SM00382">
    <property type="entry name" value="AAA"/>
    <property type="match status" value="1"/>
</dbReference>
<dbReference type="PROSITE" id="PS00211">
    <property type="entry name" value="ABC_TRANSPORTER_1"/>
    <property type="match status" value="1"/>
</dbReference>
<dbReference type="InterPro" id="IPR003593">
    <property type="entry name" value="AAA+_ATPase"/>
</dbReference>
<evidence type="ECO:0000256" key="5">
    <source>
        <dbReference type="ARBA" id="ARBA00022970"/>
    </source>
</evidence>
<evidence type="ECO:0000313" key="8">
    <source>
        <dbReference type="Proteomes" id="UP000281431"/>
    </source>
</evidence>
<keyword evidence="8" id="KW-1185">Reference proteome</keyword>
<name>A0A3N6NJY4_NATCH</name>
<dbReference type="InterPro" id="IPR017871">
    <property type="entry name" value="ABC_transporter-like_CS"/>
</dbReference>
<dbReference type="CDD" id="cd03224">
    <property type="entry name" value="ABC_TM1139_LivF_branched"/>
    <property type="match status" value="1"/>
</dbReference>
<reference evidence="7 8" key="1">
    <citation type="submission" date="2018-10" db="EMBL/GenBank/DDBJ databases">
        <title>Natrarchaeobius chitinivorans gen. nov., sp. nov., and Natrarchaeobius haloalkaliphilus sp. nov., alkaliphilic, chitin-utilizing haloarchaea from hypersaline alkaline lakes.</title>
        <authorList>
            <person name="Sorokin D.Y."/>
            <person name="Elcheninov A.G."/>
            <person name="Kostrikina N.A."/>
            <person name="Bale N.J."/>
            <person name="Sinninghe Damste J.S."/>
            <person name="Khijniak T.V."/>
            <person name="Kublanov I.V."/>
            <person name="Toshchakov S.V."/>
        </authorList>
    </citation>
    <scope>NUCLEOTIDE SEQUENCE [LARGE SCALE GENOMIC DNA]</scope>
    <source>
        <strain evidence="7 8">AArcht7</strain>
    </source>
</reference>
<keyword evidence="3" id="KW-0547">Nucleotide-binding</keyword>
<dbReference type="Proteomes" id="UP000281431">
    <property type="component" value="Unassembled WGS sequence"/>
</dbReference>
<dbReference type="EMBL" id="REFZ01000009">
    <property type="protein sequence ID" value="RQG99462.1"/>
    <property type="molecule type" value="Genomic_DNA"/>
</dbReference>